<dbReference type="STRING" id="1195236.CTER_1877"/>
<evidence type="ECO:0000313" key="1">
    <source>
        <dbReference type="EMBL" id="EMS72202.1"/>
    </source>
</evidence>
<dbReference type="EMBL" id="AORV01000030">
    <property type="protein sequence ID" value="EMS72202.1"/>
    <property type="molecule type" value="Genomic_DNA"/>
</dbReference>
<dbReference type="RefSeq" id="WP_004625458.1">
    <property type="nucleotide sequence ID" value="NZ_AORV01000030.1"/>
</dbReference>
<dbReference type="Proteomes" id="UP000014155">
    <property type="component" value="Unassembled WGS sequence"/>
</dbReference>
<proteinExistence type="predicted"/>
<comment type="caution">
    <text evidence="1">The sequence shown here is derived from an EMBL/GenBank/DDBJ whole genome shotgun (WGS) entry which is preliminary data.</text>
</comment>
<accession>S0FK55</accession>
<evidence type="ECO:0000313" key="2">
    <source>
        <dbReference type="Proteomes" id="UP000014155"/>
    </source>
</evidence>
<keyword evidence="2" id="KW-1185">Reference proteome</keyword>
<name>S0FK55_RUMCE</name>
<organism evidence="1 2">
    <name type="scientific">Ruminiclostridium cellobioparum subsp. termitidis CT1112</name>
    <dbReference type="NCBI Taxonomy" id="1195236"/>
    <lineage>
        <taxon>Bacteria</taxon>
        <taxon>Bacillati</taxon>
        <taxon>Bacillota</taxon>
        <taxon>Clostridia</taxon>
        <taxon>Eubacteriales</taxon>
        <taxon>Oscillospiraceae</taxon>
        <taxon>Ruminiclostridium</taxon>
    </lineage>
</organism>
<protein>
    <submittedName>
        <fullName evidence="1">Uncharacterized protein</fullName>
    </submittedName>
</protein>
<dbReference type="PATRIC" id="fig|1195236.3.peg.2198"/>
<sequence length="201" mass="23008">MEYIKSRINIIVRFLKNKGLLSMDLIYRFYYMNIFGSKLYYRHKIESYRSCAFCMHLYYDKVIKKYVCSCGEYEACASLVPCIVPDPTLMTGPSYIEEEEQIPWLFKSPCLNFEVLDSKNYFRNFISSNINGSVTRLEALEGIMMGSCSGGIPCHICATVNKEAYTRCRYISKAGETGKCNIIHDSLGQIYNSSAQLPNVS</sequence>
<gene>
    <name evidence="1" type="ORF">CTER_1877</name>
</gene>
<dbReference type="eggNOG" id="ENOG5033RW7">
    <property type="taxonomic scope" value="Bacteria"/>
</dbReference>
<dbReference type="AlphaFoldDB" id="S0FK55"/>
<reference evidence="1 2" key="1">
    <citation type="journal article" date="2013" name="Genome Announc.">
        <title>Draft Genome Sequence of the Cellulolytic, Mesophilic, Anaerobic Bacterium Clostridium termitidis Strain CT1112 (DSM 5398).</title>
        <authorList>
            <person name="Lal S."/>
            <person name="Ramachandran U."/>
            <person name="Zhang X."/>
            <person name="Munir R."/>
            <person name="Sparling R."/>
            <person name="Levin D.B."/>
        </authorList>
    </citation>
    <scope>NUCLEOTIDE SEQUENCE [LARGE SCALE GENOMIC DNA]</scope>
    <source>
        <strain evidence="1 2">CT1112</strain>
    </source>
</reference>